<keyword evidence="3" id="KW-1185">Reference proteome</keyword>
<protein>
    <recommendedName>
        <fullName evidence="1">DUF4431 domain-containing protein</fullName>
    </recommendedName>
</protein>
<dbReference type="Pfam" id="PF14485">
    <property type="entry name" value="DUF4431"/>
    <property type="match status" value="1"/>
</dbReference>
<reference evidence="2 3" key="1">
    <citation type="submission" date="2017-12" db="EMBL/GenBank/DDBJ databases">
        <title>Characterization of six clinical isolates of Enterochimera gen. nov., a novel genus of the Yersiniaciae family and the three species Enterochimera arupensis sp. nov., Enterochimera coloradensis sp. nov, and Enterochimera californica sp. nov.</title>
        <authorList>
            <person name="Rossi A."/>
            <person name="Fisher M."/>
        </authorList>
    </citation>
    <scope>NUCLEOTIDE SEQUENCE [LARGE SCALE GENOMIC DNA]</scope>
    <source>
        <strain evidence="3">2016-Iso4</strain>
    </source>
</reference>
<dbReference type="Proteomes" id="UP000234503">
    <property type="component" value="Unassembled WGS sequence"/>
</dbReference>
<dbReference type="RefSeq" id="WP_101824825.1">
    <property type="nucleotide sequence ID" value="NZ_PJZH01000011.1"/>
</dbReference>
<dbReference type="InterPro" id="IPR027826">
    <property type="entry name" value="DUF4431"/>
</dbReference>
<dbReference type="EMBL" id="PJZH01000011">
    <property type="protein sequence ID" value="PLR34485.1"/>
    <property type="molecule type" value="Genomic_DNA"/>
</dbReference>
<proteinExistence type="predicted"/>
<feature type="domain" description="DUF4431" evidence="1">
    <location>
        <begin position="87"/>
        <end position="133"/>
    </location>
</feature>
<organism evidence="2 3">
    <name type="scientific">Chimaeribacter coloradensis</name>
    <dbReference type="NCBI Taxonomy" id="2060068"/>
    <lineage>
        <taxon>Bacteria</taxon>
        <taxon>Pseudomonadati</taxon>
        <taxon>Pseudomonadota</taxon>
        <taxon>Gammaproteobacteria</taxon>
        <taxon>Enterobacterales</taxon>
        <taxon>Yersiniaceae</taxon>
        <taxon>Chimaeribacter</taxon>
    </lineage>
</organism>
<dbReference type="AlphaFoldDB" id="A0A2N5E200"/>
<comment type="caution">
    <text evidence="2">The sequence shown here is derived from an EMBL/GenBank/DDBJ whole genome shotgun (WGS) entry which is preliminary data.</text>
</comment>
<accession>A0A2N5E200</accession>
<name>A0A2N5E200_9GAMM</name>
<evidence type="ECO:0000313" key="2">
    <source>
        <dbReference type="EMBL" id="PLR34485.1"/>
    </source>
</evidence>
<evidence type="ECO:0000259" key="1">
    <source>
        <dbReference type="Pfam" id="PF14485"/>
    </source>
</evidence>
<gene>
    <name evidence="2" type="ORF">CYR32_12530</name>
</gene>
<sequence length="136" mass="15786">MKNIVISVFLFLIMLLSYSLSYASCFKEGDKVNVTGQLKKEFFYGPPGWGEEPEHDKKLTYWILTLDKPFTCVIEANNSQNEWGKNIQLIMGEKEYERYRQFMNKHVSITGRLFLAQTGYHMTPVLLDSISSIAFK</sequence>
<dbReference type="OrthoDB" id="9153867at2"/>
<evidence type="ECO:0000313" key="3">
    <source>
        <dbReference type="Proteomes" id="UP000234503"/>
    </source>
</evidence>